<protein>
    <submittedName>
        <fullName evidence="2">15655_t:CDS:1</fullName>
    </submittedName>
</protein>
<feature type="non-terminal residue" evidence="2">
    <location>
        <position position="49"/>
    </location>
</feature>
<comment type="caution">
    <text evidence="2">The sequence shown here is derived from an EMBL/GenBank/DDBJ whole genome shotgun (WGS) entry which is preliminary data.</text>
</comment>
<proteinExistence type="predicted"/>
<feature type="compositionally biased region" description="Low complexity" evidence="1">
    <location>
        <begin position="38"/>
        <end position="49"/>
    </location>
</feature>
<dbReference type="Proteomes" id="UP000789405">
    <property type="component" value="Unassembled WGS sequence"/>
</dbReference>
<feature type="region of interest" description="Disordered" evidence="1">
    <location>
        <begin position="1"/>
        <end position="49"/>
    </location>
</feature>
<keyword evidence="3" id="KW-1185">Reference proteome</keyword>
<evidence type="ECO:0000256" key="1">
    <source>
        <dbReference type="SAM" id="MobiDB-lite"/>
    </source>
</evidence>
<dbReference type="AlphaFoldDB" id="A0A9N9NFH0"/>
<organism evidence="2 3">
    <name type="scientific">Dentiscutata erythropus</name>
    <dbReference type="NCBI Taxonomy" id="1348616"/>
    <lineage>
        <taxon>Eukaryota</taxon>
        <taxon>Fungi</taxon>
        <taxon>Fungi incertae sedis</taxon>
        <taxon>Mucoromycota</taxon>
        <taxon>Glomeromycotina</taxon>
        <taxon>Glomeromycetes</taxon>
        <taxon>Diversisporales</taxon>
        <taxon>Gigasporaceae</taxon>
        <taxon>Dentiscutata</taxon>
    </lineage>
</organism>
<name>A0A9N9NFH0_9GLOM</name>
<gene>
    <name evidence="2" type="ORF">DERYTH_LOCUS14960</name>
</gene>
<dbReference type="EMBL" id="CAJVPY010011684">
    <property type="protein sequence ID" value="CAG8729027.1"/>
    <property type="molecule type" value="Genomic_DNA"/>
</dbReference>
<accession>A0A9N9NFH0</accession>
<feature type="compositionally biased region" description="Polar residues" evidence="1">
    <location>
        <begin position="23"/>
        <end position="35"/>
    </location>
</feature>
<reference evidence="2" key="1">
    <citation type="submission" date="2021-06" db="EMBL/GenBank/DDBJ databases">
        <authorList>
            <person name="Kallberg Y."/>
            <person name="Tangrot J."/>
            <person name="Rosling A."/>
        </authorList>
    </citation>
    <scope>NUCLEOTIDE SEQUENCE</scope>
    <source>
        <strain evidence="2">MA453B</strain>
    </source>
</reference>
<sequence>LEYASQAKERNKKVKKPSKITLYRQQSSNSITSRPKVTKSTQTTATTLT</sequence>
<evidence type="ECO:0000313" key="3">
    <source>
        <dbReference type="Proteomes" id="UP000789405"/>
    </source>
</evidence>
<evidence type="ECO:0000313" key="2">
    <source>
        <dbReference type="EMBL" id="CAG8729027.1"/>
    </source>
</evidence>